<evidence type="ECO:0000313" key="2">
    <source>
        <dbReference type="EMBL" id="RFU33889.1"/>
    </source>
</evidence>
<dbReference type="InterPro" id="IPR011008">
    <property type="entry name" value="Dimeric_a/b-barrel"/>
</dbReference>
<comment type="caution">
    <text evidence="2">The sequence shown here is derived from an EMBL/GenBank/DDBJ whole genome shotgun (WGS) entry which is preliminary data.</text>
</comment>
<sequence length="109" mass="12071">MSQVELLAIITPNPGKTDRVVELLKGMSEYVKANEPGTLRYHIHREVNKKSGVEEVIMLETYTDKKALAAHGSSARFKAFGKQLKDEGLVQGPMNLKFLKVEGGFAARL</sequence>
<accession>A0A3E2HKH8</accession>
<reference evidence="2 3" key="1">
    <citation type="submission" date="2018-05" db="EMBL/GenBank/DDBJ databases">
        <title>Draft genome sequence of Scytalidium lignicola DSM 105466, a ubiquitous saprotrophic fungus.</title>
        <authorList>
            <person name="Buettner E."/>
            <person name="Gebauer A.M."/>
            <person name="Hofrichter M."/>
            <person name="Liers C."/>
            <person name="Kellner H."/>
        </authorList>
    </citation>
    <scope>NUCLEOTIDE SEQUENCE [LARGE SCALE GENOMIC DNA]</scope>
    <source>
        <strain evidence="2 3">DSM 105466</strain>
    </source>
</reference>
<dbReference type="SUPFAM" id="SSF54909">
    <property type="entry name" value="Dimeric alpha+beta barrel"/>
    <property type="match status" value="1"/>
</dbReference>
<protein>
    <recommendedName>
        <fullName evidence="1">ABM domain-containing protein</fullName>
    </recommendedName>
</protein>
<name>A0A3E2HKH8_SCYLI</name>
<organism evidence="2 3">
    <name type="scientific">Scytalidium lignicola</name>
    <name type="common">Hyphomycete</name>
    <dbReference type="NCBI Taxonomy" id="5539"/>
    <lineage>
        <taxon>Eukaryota</taxon>
        <taxon>Fungi</taxon>
        <taxon>Dikarya</taxon>
        <taxon>Ascomycota</taxon>
        <taxon>Pezizomycotina</taxon>
        <taxon>Leotiomycetes</taxon>
        <taxon>Leotiomycetes incertae sedis</taxon>
        <taxon>Scytalidium</taxon>
    </lineage>
</organism>
<dbReference type="PROSITE" id="PS51725">
    <property type="entry name" value="ABM"/>
    <property type="match status" value="1"/>
</dbReference>
<dbReference type="PANTHER" id="PTHR40624:SF1">
    <property type="entry name" value="BIOSYNTHESIS MONOOXYGENASE, PUTATIVE (AFU_ORTHOLOGUE AFUA_1G12025)-RELATED"/>
    <property type="match status" value="1"/>
</dbReference>
<feature type="non-terminal residue" evidence="2">
    <location>
        <position position="1"/>
    </location>
</feature>
<proteinExistence type="predicted"/>
<dbReference type="InterPro" id="IPR007138">
    <property type="entry name" value="ABM_dom"/>
</dbReference>
<dbReference type="AlphaFoldDB" id="A0A3E2HKH8"/>
<evidence type="ECO:0000313" key="3">
    <source>
        <dbReference type="Proteomes" id="UP000258309"/>
    </source>
</evidence>
<dbReference type="Proteomes" id="UP000258309">
    <property type="component" value="Unassembled WGS sequence"/>
</dbReference>
<keyword evidence="3" id="KW-1185">Reference proteome</keyword>
<dbReference type="OMA" id="VAIMYPK"/>
<dbReference type="Gene3D" id="3.30.70.100">
    <property type="match status" value="1"/>
</dbReference>
<dbReference type="EMBL" id="NCSJ02000028">
    <property type="protein sequence ID" value="RFU33889.1"/>
    <property type="molecule type" value="Genomic_DNA"/>
</dbReference>
<feature type="domain" description="ABM" evidence="1">
    <location>
        <begin position="4"/>
        <end position="98"/>
    </location>
</feature>
<feature type="non-terminal residue" evidence="2">
    <location>
        <position position="109"/>
    </location>
</feature>
<dbReference type="PANTHER" id="PTHR40624">
    <property type="entry name" value="BIOSYNTHESIS MONOOXYGENASE, PUTATIVE (AFU_ORTHOLOGUE AFUA_1G12025)-RELATED"/>
    <property type="match status" value="1"/>
</dbReference>
<dbReference type="OrthoDB" id="10011777at2759"/>
<gene>
    <name evidence="2" type="ORF">B7463_g2422</name>
</gene>
<dbReference type="Pfam" id="PF03992">
    <property type="entry name" value="ABM"/>
    <property type="match status" value="1"/>
</dbReference>
<evidence type="ECO:0000259" key="1">
    <source>
        <dbReference type="PROSITE" id="PS51725"/>
    </source>
</evidence>